<evidence type="ECO:0000256" key="5">
    <source>
        <dbReference type="ARBA" id="ARBA00022989"/>
    </source>
</evidence>
<evidence type="ECO:0000313" key="9">
    <source>
        <dbReference type="EMBL" id="CAA9562669.1"/>
    </source>
</evidence>
<feature type="transmembrane region" description="Helical" evidence="7">
    <location>
        <begin position="12"/>
        <end position="36"/>
    </location>
</feature>
<feature type="transmembrane region" description="Helical" evidence="7">
    <location>
        <begin position="106"/>
        <end position="133"/>
    </location>
</feature>
<keyword evidence="2 7" id="KW-0813">Transport</keyword>
<dbReference type="Pfam" id="PF00528">
    <property type="entry name" value="BPD_transp_1"/>
    <property type="match status" value="1"/>
</dbReference>
<protein>
    <submittedName>
        <fullName evidence="9">Various polyols ABC transporter, permease protein 2</fullName>
    </submittedName>
</protein>
<accession>A0A6J4UZR0</accession>
<dbReference type="GO" id="GO:0005886">
    <property type="term" value="C:plasma membrane"/>
    <property type="evidence" value="ECO:0007669"/>
    <property type="project" value="UniProtKB-SubCell"/>
</dbReference>
<dbReference type="AlphaFoldDB" id="A0A6J4UZR0"/>
<keyword evidence="6 7" id="KW-0472">Membrane</keyword>
<dbReference type="CDD" id="cd06261">
    <property type="entry name" value="TM_PBP2"/>
    <property type="match status" value="1"/>
</dbReference>
<feature type="domain" description="ABC transmembrane type-1" evidence="8">
    <location>
        <begin position="71"/>
        <end position="262"/>
    </location>
</feature>
<dbReference type="SUPFAM" id="SSF161098">
    <property type="entry name" value="MetI-like"/>
    <property type="match status" value="1"/>
</dbReference>
<feature type="transmembrane region" description="Helical" evidence="7">
    <location>
        <begin position="139"/>
        <end position="158"/>
    </location>
</feature>
<evidence type="ECO:0000256" key="2">
    <source>
        <dbReference type="ARBA" id="ARBA00022448"/>
    </source>
</evidence>
<dbReference type="PROSITE" id="PS50928">
    <property type="entry name" value="ABC_TM1"/>
    <property type="match status" value="1"/>
</dbReference>
<dbReference type="GO" id="GO:0055085">
    <property type="term" value="P:transmembrane transport"/>
    <property type="evidence" value="ECO:0007669"/>
    <property type="project" value="InterPro"/>
</dbReference>
<dbReference type="PANTHER" id="PTHR32243">
    <property type="entry name" value="MALTOSE TRANSPORT SYSTEM PERMEASE-RELATED"/>
    <property type="match status" value="1"/>
</dbReference>
<feature type="transmembrane region" description="Helical" evidence="7">
    <location>
        <begin position="241"/>
        <end position="262"/>
    </location>
</feature>
<evidence type="ECO:0000256" key="1">
    <source>
        <dbReference type="ARBA" id="ARBA00004651"/>
    </source>
</evidence>
<evidence type="ECO:0000256" key="3">
    <source>
        <dbReference type="ARBA" id="ARBA00022475"/>
    </source>
</evidence>
<evidence type="ECO:0000259" key="8">
    <source>
        <dbReference type="PROSITE" id="PS50928"/>
    </source>
</evidence>
<keyword evidence="3" id="KW-1003">Cell membrane</keyword>
<comment type="subcellular location">
    <subcellularLocation>
        <location evidence="1 7">Cell membrane</location>
        <topology evidence="1 7">Multi-pass membrane protein</topology>
    </subcellularLocation>
</comment>
<evidence type="ECO:0000256" key="4">
    <source>
        <dbReference type="ARBA" id="ARBA00022692"/>
    </source>
</evidence>
<feature type="transmembrane region" description="Helical" evidence="7">
    <location>
        <begin position="75"/>
        <end position="94"/>
    </location>
</feature>
<comment type="similarity">
    <text evidence="7">Belongs to the binding-protein-dependent transport system permease family.</text>
</comment>
<gene>
    <name evidence="9" type="ORF">AVDCRST_MAG59-2726</name>
</gene>
<sequence length="279" mass="31169">MSEQRAGWTQGLYHAVLWLIALVFFAPVFWIILAAFKSSGDLVSPEFRFFFTPTLDNIGKVLAAPNFNIRLTMSFVMSIGSVLLAILIAFLAAYSFSRYRPTGTNFIMFLLLSVRMVPAPAVLVPLFLMYSALGWTGSFLGMLFFYVMFSIPFSLWILKGFLDGVSLRFDETALVNGGSRLHAIFRVVLPQVKPGLIAAAIFNLIFVWNEFIFNYILGGQTTTMIPYIFATGLKQGGATDWTFIAALSTIYVLPPIVMIYLFQKYLLVGMTFGTVRGEV</sequence>
<dbReference type="InterPro" id="IPR050901">
    <property type="entry name" value="BP-dep_ABC_trans_perm"/>
</dbReference>
<keyword evidence="4 7" id="KW-0812">Transmembrane</keyword>
<organism evidence="9">
    <name type="scientific">uncultured Thermomicrobiales bacterium</name>
    <dbReference type="NCBI Taxonomy" id="1645740"/>
    <lineage>
        <taxon>Bacteria</taxon>
        <taxon>Pseudomonadati</taxon>
        <taxon>Thermomicrobiota</taxon>
        <taxon>Thermomicrobia</taxon>
        <taxon>Thermomicrobiales</taxon>
        <taxon>environmental samples</taxon>
    </lineage>
</organism>
<evidence type="ECO:0000256" key="7">
    <source>
        <dbReference type="RuleBase" id="RU363032"/>
    </source>
</evidence>
<dbReference type="InterPro" id="IPR000515">
    <property type="entry name" value="MetI-like"/>
</dbReference>
<dbReference type="Gene3D" id="1.10.3720.10">
    <property type="entry name" value="MetI-like"/>
    <property type="match status" value="1"/>
</dbReference>
<name>A0A6J4UZR0_9BACT</name>
<dbReference type="InterPro" id="IPR035906">
    <property type="entry name" value="MetI-like_sf"/>
</dbReference>
<dbReference type="EMBL" id="CADCWF010000175">
    <property type="protein sequence ID" value="CAA9562669.1"/>
    <property type="molecule type" value="Genomic_DNA"/>
</dbReference>
<proteinExistence type="inferred from homology"/>
<reference evidence="9" key="1">
    <citation type="submission" date="2020-02" db="EMBL/GenBank/DDBJ databases">
        <authorList>
            <person name="Meier V. D."/>
        </authorList>
    </citation>
    <scope>NUCLEOTIDE SEQUENCE</scope>
    <source>
        <strain evidence="9">AVDCRST_MAG59</strain>
    </source>
</reference>
<keyword evidence="5 7" id="KW-1133">Transmembrane helix</keyword>
<evidence type="ECO:0000256" key="6">
    <source>
        <dbReference type="ARBA" id="ARBA00023136"/>
    </source>
</evidence>
<dbReference type="PANTHER" id="PTHR32243:SF52">
    <property type="entry name" value="ABC TRANSPORTER PERMEASE PROTEIN"/>
    <property type="match status" value="1"/>
</dbReference>